<evidence type="ECO:0000313" key="2">
    <source>
        <dbReference type="EMBL" id="AEE12614.1"/>
    </source>
</evidence>
<dbReference type="OrthoDB" id="834313at2"/>
<proteinExistence type="predicted"/>
<dbReference type="EMBL" id="CP002689">
    <property type="protein sequence ID" value="AEE12616.1"/>
    <property type="molecule type" value="Genomic_DNA"/>
</dbReference>
<dbReference type="InterPro" id="IPR025246">
    <property type="entry name" value="IS30-like_HTH"/>
</dbReference>
<dbReference type="KEGG" id="pah:Poras_0666"/>
<protein>
    <submittedName>
        <fullName evidence="2">Resolvase helix-turn-helix domain protein</fullName>
    </submittedName>
</protein>
<name>F4KJN7_PORAD</name>
<feature type="domain" description="Transposase IS30-like HTH" evidence="1">
    <location>
        <begin position="31"/>
        <end position="61"/>
    </location>
</feature>
<dbReference type="eggNOG" id="COG3677">
    <property type="taxonomic scope" value="Bacteria"/>
</dbReference>
<dbReference type="KEGG" id="pah:Poras_0664"/>
<sequence length="304" mass="34816">MISHGRRGTHKRYLCKNCGSSFTGKRHISKEQIWDLYQSGLSQAKIAEALGVSPSTIKRRLQEVSVDFKTPILSEGVIHIDATYWGRNQGLIVALDDKSGCVLYREWISHESKVDYATALKKIEEGGYKILAVVTDGGVGLDVALKHFPTQMCQYHFIAIVRRKLTLRPKLPASQELLALAMSVGKISRITFCSQLKKWETKWDTFLKEKTINDENGKWQYTHKSLRSAHFSFRQYLPTLFTYEEHPDIQIPKTNNAIEGLFTALKSRLRAHNGMSQAHKKRFVDGFFRHRDIAQFTSKKEEGQ</sequence>
<dbReference type="Gene3D" id="1.10.10.60">
    <property type="entry name" value="Homeodomain-like"/>
    <property type="match status" value="1"/>
</dbReference>
<dbReference type="STRING" id="879243.Poras_0664"/>
<gene>
    <name evidence="2" type="ordered locus">Poras_0664</name>
    <name evidence="3" type="ordered locus">Poras_0666</name>
</gene>
<accession>F4KJN7</accession>
<evidence type="ECO:0000313" key="3">
    <source>
        <dbReference type="EMBL" id="AEE12616.1"/>
    </source>
</evidence>
<keyword evidence="4" id="KW-1185">Reference proteome</keyword>
<evidence type="ECO:0000259" key="1">
    <source>
        <dbReference type="Pfam" id="PF13936"/>
    </source>
</evidence>
<dbReference type="AlphaFoldDB" id="F4KJN7"/>
<reference evidence="4" key="1">
    <citation type="submission" date="2011-04" db="EMBL/GenBank/DDBJ databases">
        <title>The complete genome of Porphyromonas asaccharolytica DSM 20707.</title>
        <authorList>
            <person name="Lucas S."/>
            <person name="Han J."/>
            <person name="Lapidus A."/>
            <person name="Bruce D."/>
            <person name="Goodwin L."/>
            <person name="Pitluck S."/>
            <person name="Peters L."/>
            <person name="Kyrpides N."/>
            <person name="Mavromatis K."/>
            <person name="Ivanova N."/>
            <person name="Ovchinnikova G."/>
            <person name="Pagani I."/>
            <person name="Lu M."/>
            <person name="Detter J.C."/>
            <person name="Tapia R."/>
            <person name="Han C."/>
            <person name="Land M."/>
            <person name="Hauser L."/>
            <person name="Markowitz V."/>
            <person name="Cheng J.-F."/>
            <person name="Hugenholtz P."/>
            <person name="Woyke T."/>
            <person name="Wu D."/>
            <person name="Gronow S."/>
            <person name="Wellnitz S."/>
            <person name="Brambilla E."/>
            <person name="Klenk H.-P."/>
            <person name="Eisen J.A."/>
        </authorList>
    </citation>
    <scope>NUCLEOTIDE SEQUENCE [LARGE SCALE GENOMIC DNA]</scope>
    <source>
        <strain evidence="4">ATCC 25260 / DSM 20707 / VPI 4198</strain>
    </source>
</reference>
<organism evidence="2 4">
    <name type="scientific">Porphyromonas asaccharolytica (strain ATCC 25260 / DSM 20707 / BCRC 10618 / CCUG 7834 / JCM 6326 / LMG 13178 / VPI 4198 / B440)</name>
    <name type="common">Bacteroides asaccharolyticus</name>
    <dbReference type="NCBI Taxonomy" id="879243"/>
    <lineage>
        <taxon>Bacteria</taxon>
        <taxon>Pseudomonadati</taxon>
        <taxon>Bacteroidota</taxon>
        <taxon>Bacteroidia</taxon>
        <taxon>Bacteroidales</taxon>
        <taxon>Porphyromonadaceae</taxon>
        <taxon>Porphyromonas</taxon>
    </lineage>
</organism>
<evidence type="ECO:0000313" key="4">
    <source>
        <dbReference type="Proteomes" id="UP000006545"/>
    </source>
</evidence>
<dbReference type="Pfam" id="PF13936">
    <property type="entry name" value="HTH_38"/>
    <property type="match status" value="1"/>
</dbReference>
<dbReference type="Proteomes" id="UP000006545">
    <property type="component" value="Chromosome"/>
</dbReference>
<dbReference type="HOGENOM" id="CLU_078214_2_0_10"/>
<dbReference type="EMBL" id="CP002689">
    <property type="protein sequence ID" value="AEE12614.1"/>
    <property type="molecule type" value="Genomic_DNA"/>
</dbReference>